<dbReference type="Gene3D" id="3.50.50.60">
    <property type="entry name" value="FAD/NAD(P)-binding domain"/>
    <property type="match status" value="2"/>
</dbReference>
<protein>
    <recommendedName>
        <fullName evidence="3 8">Urocanate reductase</fullName>
        <ecNumber evidence="2 8">1.3.99.33</ecNumber>
    </recommendedName>
</protein>
<dbReference type="GO" id="GO:0033765">
    <property type="term" value="F:steroid dehydrogenase activity, acting on the CH-CH group of donors"/>
    <property type="evidence" value="ECO:0007669"/>
    <property type="project" value="UniProtKB-ARBA"/>
</dbReference>
<evidence type="ECO:0000256" key="7">
    <source>
        <dbReference type="ARBA" id="ARBA00049922"/>
    </source>
</evidence>
<reference evidence="10 11" key="1">
    <citation type="submission" date="2018-08" db="EMBL/GenBank/DDBJ databases">
        <title>A genome reference for cultivated species of the human gut microbiota.</title>
        <authorList>
            <person name="Zou Y."/>
            <person name="Xue W."/>
            <person name="Luo G."/>
        </authorList>
    </citation>
    <scope>NUCLEOTIDE SEQUENCE [LARGE SCALE GENOMIC DNA]</scope>
    <source>
        <strain evidence="10 11">AF36-11AT</strain>
    </source>
</reference>
<feature type="domain" description="FMN-binding" evidence="9">
    <location>
        <begin position="50"/>
        <end position="124"/>
    </location>
</feature>
<dbReference type="PRINTS" id="PR00469">
    <property type="entry name" value="PNDRDTASEII"/>
</dbReference>
<feature type="chain" id="PRO_5039744006" description="Urocanate reductase" evidence="8">
    <location>
        <begin position="28"/>
        <end position="639"/>
    </location>
</feature>
<comment type="cofactor">
    <cofactor evidence="8">
        <name>FAD</name>
        <dbReference type="ChEBI" id="CHEBI:57692"/>
    </cofactor>
    <text evidence="8">Binds 1 FAD per subunit.</text>
</comment>
<dbReference type="Pfam" id="PF00890">
    <property type="entry name" value="FAD_binding_2"/>
    <property type="match status" value="2"/>
</dbReference>
<dbReference type="PANTHER" id="PTHR43400:SF7">
    <property type="entry name" value="FAD-DEPENDENT OXIDOREDUCTASE 2 FAD BINDING DOMAIN-CONTAINING PROTEIN"/>
    <property type="match status" value="1"/>
</dbReference>
<dbReference type="Proteomes" id="UP000261140">
    <property type="component" value="Unassembled WGS sequence"/>
</dbReference>
<dbReference type="InterPro" id="IPR036188">
    <property type="entry name" value="FAD/NAD-bd_sf"/>
</dbReference>
<evidence type="ECO:0000313" key="11">
    <source>
        <dbReference type="Proteomes" id="UP000261140"/>
    </source>
</evidence>
<gene>
    <name evidence="10" type="ORF">DWZ89_11685</name>
</gene>
<dbReference type="GO" id="GO:0016020">
    <property type="term" value="C:membrane"/>
    <property type="evidence" value="ECO:0007669"/>
    <property type="project" value="InterPro"/>
</dbReference>
<dbReference type="SMART" id="SM00900">
    <property type="entry name" value="FMN_bind"/>
    <property type="match status" value="1"/>
</dbReference>
<dbReference type="Pfam" id="PF04205">
    <property type="entry name" value="FMN_bind"/>
    <property type="match status" value="1"/>
</dbReference>
<accession>A0A3E2T4Y0</accession>
<evidence type="ECO:0000256" key="3">
    <source>
        <dbReference type="ARBA" id="ARBA00015872"/>
    </source>
</evidence>
<dbReference type="InterPro" id="IPR027477">
    <property type="entry name" value="Succ_DH/fumarate_Rdtase_cat_sf"/>
</dbReference>
<evidence type="ECO:0000256" key="1">
    <source>
        <dbReference type="ARBA" id="ARBA00008040"/>
    </source>
</evidence>
<evidence type="ECO:0000256" key="2">
    <source>
        <dbReference type="ARBA" id="ARBA00013137"/>
    </source>
</evidence>
<evidence type="ECO:0000256" key="8">
    <source>
        <dbReference type="RuleBase" id="RU366062"/>
    </source>
</evidence>
<dbReference type="PROSITE" id="PS51257">
    <property type="entry name" value="PROKAR_LIPOPROTEIN"/>
    <property type="match status" value="1"/>
</dbReference>
<evidence type="ECO:0000256" key="4">
    <source>
        <dbReference type="ARBA" id="ARBA00022630"/>
    </source>
</evidence>
<dbReference type="GO" id="GO:0010181">
    <property type="term" value="F:FMN binding"/>
    <property type="evidence" value="ECO:0007669"/>
    <property type="project" value="InterPro"/>
</dbReference>
<feature type="signal peptide" evidence="8">
    <location>
        <begin position="1"/>
        <end position="27"/>
    </location>
</feature>
<sequence length="639" mass="65190">MKNTKMKQSIAALAMAAVVAVSLLGYGCGSKPASTTGAGATGDFTGTAKGFGGDVTVTLTLTDGKITGCTAEGADETKGVGSKAIEQLPAAIAESGSIAVDGVSTATITSNAIKEAAAAAITAAGLKPEDFQTAVENNAEPAEDSTVDTDIVIVGAGGAGMTAALTATSEGKSVVIVESQPVVGGNSVRATGGMNAGKTVYQDENEFAEGAGVEKTLKAAAEKYADNETITALAATVAEQWAAYQANPTGYFDSVELMELDTMIGGKGVNDPALVETLCANSADAIDWLDEQGITLHSVSSFGGASVKRIHRPVNAEGKTVSVGSYMIPLLEEDCQKAGVQMMLNTTATEILTDDNGAAVGIKATGASGETITINAKAVVLTTGGFGANLDMVVEYKPELKGFMTTNAPGILGQGIKMAQTIGADTVDMDQIQIHPTVEANTAALITEGLRGDGAVLINAEGKRFIDEVGTRDVVSAAEIAQTGSYSWLVVDQAMVDASSVIQGYIKKGYTVTGETYEELGKAMGVDEAAFAETMNTWNGYVEAKNDPDFGRTSFANKLDTAPYYAIKVTAGVHHTMGGLKINTNTEVLNENGEVIPGLFAAGEVTGGVHGANRLGGNAVADFTVFGRIAGAAASKYAA</sequence>
<organism evidence="10 11">
    <name type="scientific">Faecalibacterium prausnitzii</name>
    <dbReference type="NCBI Taxonomy" id="853"/>
    <lineage>
        <taxon>Bacteria</taxon>
        <taxon>Bacillati</taxon>
        <taxon>Bacillota</taxon>
        <taxon>Clostridia</taxon>
        <taxon>Eubacteriales</taxon>
        <taxon>Oscillospiraceae</taxon>
        <taxon>Faecalibacterium</taxon>
    </lineage>
</organism>
<dbReference type="SUPFAM" id="SSF56425">
    <property type="entry name" value="Succinate dehydrogenase/fumarate reductase flavoprotein, catalytic domain"/>
    <property type="match status" value="1"/>
</dbReference>
<dbReference type="Gene3D" id="3.90.700.10">
    <property type="entry name" value="Succinate dehydrogenase/fumarate reductase flavoprotein, catalytic domain"/>
    <property type="match status" value="1"/>
</dbReference>
<dbReference type="InterPro" id="IPR050315">
    <property type="entry name" value="FAD-oxidoreductase_2"/>
</dbReference>
<dbReference type="EC" id="1.3.99.33" evidence="2 8"/>
<keyword evidence="8" id="KW-0732">Signal</keyword>
<dbReference type="Gene3D" id="3.90.1010.20">
    <property type="match status" value="1"/>
</dbReference>
<dbReference type="InterPro" id="IPR010960">
    <property type="entry name" value="Flavocytochrome_c"/>
</dbReference>
<comment type="catalytic activity">
    <reaction evidence="7 8">
        <text>dihydrourocanate + A = urocanate + AH2</text>
        <dbReference type="Rhea" id="RHEA:36059"/>
        <dbReference type="ChEBI" id="CHEBI:13193"/>
        <dbReference type="ChEBI" id="CHEBI:17499"/>
        <dbReference type="ChEBI" id="CHEBI:27247"/>
        <dbReference type="ChEBI" id="CHEBI:72991"/>
        <dbReference type="EC" id="1.3.99.33"/>
    </reaction>
</comment>
<comment type="caution">
    <text evidence="10">The sequence shown here is derived from an EMBL/GenBank/DDBJ whole genome shotgun (WGS) entry which is preliminary data.</text>
</comment>
<keyword evidence="6 8" id="KW-0560">Oxidoreductase</keyword>
<dbReference type="SUPFAM" id="SSF51905">
    <property type="entry name" value="FAD/NAD(P)-binding domain"/>
    <property type="match status" value="1"/>
</dbReference>
<evidence type="ECO:0000259" key="9">
    <source>
        <dbReference type="SMART" id="SM00900"/>
    </source>
</evidence>
<evidence type="ECO:0000313" key="10">
    <source>
        <dbReference type="EMBL" id="RGB69284.1"/>
    </source>
</evidence>
<name>A0A3E2T4Y0_9FIRM</name>
<dbReference type="PANTHER" id="PTHR43400">
    <property type="entry name" value="FUMARATE REDUCTASE"/>
    <property type="match status" value="1"/>
</dbReference>
<keyword evidence="5 8" id="KW-0274">FAD</keyword>
<proteinExistence type="inferred from homology"/>
<keyword evidence="4 8" id="KW-0285">Flavoprotein</keyword>
<dbReference type="NCBIfam" id="TIGR01813">
    <property type="entry name" value="flavo_cyto_c"/>
    <property type="match status" value="1"/>
</dbReference>
<dbReference type="AlphaFoldDB" id="A0A3E2T4Y0"/>
<dbReference type="InterPro" id="IPR003953">
    <property type="entry name" value="FAD-dep_OxRdtase_2_FAD-bd"/>
</dbReference>
<comment type="cofactor">
    <cofactor evidence="8">
        <name>FMN</name>
        <dbReference type="ChEBI" id="CHEBI:58210"/>
    </cofactor>
    <text evidence="8">Binds 1 or 2 FMN covalently per subunit.</text>
</comment>
<comment type="similarity">
    <text evidence="1 8">Belongs to the FAD-dependent oxidoreductase 2 family. FRD/SDH subfamily.</text>
</comment>
<evidence type="ECO:0000256" key="5">
    <source>
        <dbReference type="ARBA" id="ARBA00022827"/>
    </source>
</evidence>
<dbReference type="EMBL" id="QVEQ01000013">
    <property type="protein sequence ID" value="RGB69284.1"/>
    <property type="molecule type" value="Genomic_DNA"/>
</dbReference>
<dbReference type="InterPro" id="IPR007329">
    <property type="entry name" value="FMN-bd"/>
</dbReference>
<evidence type="ECO:0000256" key="6">
    <source>
        <dbReference type="ARBA" id="ARBA00023002"/>
    </source>
</evidence>